<accession>A0A9P1GYF7</accession>
<sequence>MGAGCCSNDKDGSRALAAVKDDDAVPGAPAADDVCPDDDTCCKDDDCADDFDSLLSLDLRCCTTNEEACDEKCILAVAALECEKSCDDDLAHHEAAGHQHAHDGDGRHPHPLAPTI</sequence>
<reference evidence="2" key="1">
    <citation type="submission" date="2022-11" db="EMBL/GenBank/DDBJ databases">
        <authorList>
            <person name="Scott C."/>
            <person name="Bruce N."/>
        </authorList>
    </citation>
    <scope>NUCLEOTIDE SEQUENCE</scope>
</reference>
<dbReference type="Proteomes" id="UP000838763">
    <property type="component" value="Unassembled WGS sequence"/>
</dbReference>
<feature type="compositionally biased region" description="Basic and acidic residues" evidence="1">
    <location>
        <begin position="97"/>
        <end position="108"/>
    </location>
</feature>
<name>A0A9P1GYF7_9PEZI</name>
<feature type="region of interest" description="Disordered" evidence="1">
    <location>
        <begin position="97"/>
        <end position="116"/>
    </location>
</feature>
<protein>
    <submittedName>
        <fullName evidence="2">Uncharacterized protein</fullName>
    </submittedName>
</protein>
<comment type="caution">
    <text evidence="2">The sequence shown here is derived from an EMBL/GenBank/DDBJ whole genome shotgun (WGS) entry which is preliminary data.</text>
</comment>
<gene>
    <name evidence="2" type="ORF">PPNO1_LOCUS1942</name>
</gene>
<evidence type="ECO:0000256" key="1">
    <source>
        <dbReference type="SAM" id="MobiDB-lite"/>
    </source>
</evidence>
<evidence type="ECO:0000313" key="3">
    <source>
        <dbReference type="Proteomes" id="UP000838763"/>
    </source>
</evidence>
<organism evidence="2 3">
    <name type="scientific">Parascedosporium putredinis</name>
    <dbReference type="NCBI Taxonomy" id="1442378"/>
    <lineage>
        <taxon>Eukaryota</taxon>
        <taxon>Fungi</taxon>
        <taxon>Dikarya</taxon>
        <taxon>Ascomycota</taxon>
        <taxon>Pezizomycotina</taxon>
        <taxon>Sordariomycetes</taxon>
        <taxon>Hypocreomycetidae</taxon>
        <taxon>Microascales</taxon>
        <taxon>Microascaceae</taxon>
        <taxon>Parascedosporium</taxon>
    </lineage>
</organism>
<evidence type="ECO:0000313" key="2">
    <source>
        <dbReference type="EMBL" id="CAI4212175.1"/>
    </source>
</evidence>
<dbReference type="EMBL" id="CALLCH030000004">
    <property type="protein sequence ID" value="CAI4212175.1"/>
    <property type="molecule type" value="Genomic_DNA"/>
</dbReference>
<dbReference type="AlphaFoldDB" id="A0A9P1GYF7"/>
<proteinExistence type="predicted"/>
<keyword evidence="3" id="KW-1185">Reference proteome</keyword>
<dbReference type="OrthoDB" id="432719at2759"/>